<reference evidence="8 9" key="1">
    <citation type="submission" date="2023-11" db="EMBL/GenBank/DDBJ databases">
        <title>An acidophilic fungus is an integral part of prey digestion in a carnivorous sundew plant.</title>
        <authorList>
            <person name="Tsai I.J."/>
        </authorList>
    </citation>
    <scope>NUCLEOTIDE SEQUENCE [LARGE SCALE GENOMIC DNA]</scope>
    <source>
        <strain evidence="8">169a</strain>
    </source>
</reference>
<evidence type="ECO:0000256" key="6">
    <source>
        <dbReference type="ARBA" id="ARBA00031849"/>
    </source>
</evidence>
<keyword evidence="4" id="KW-0809">Transit peptide</keyword>
<evidence type="ECO:0000256" key="1">
    <source>
        <dbReference type="ARBA" id="ARBA00004173"/>
    </source>
</evidence>
<dbReference type="Gene3D" id="3.30.200.20">
    <property type="entry name" value="Phosphorylase Kinase, domain 1"/>
    <property type="match status" value="1"/>
</dbReference>
<comment type="similarity">
    <text evidence="2">Belongs to the AIM9 family.</text>
</comment>
<evidence type="ECO:0000259" key="7">
    <source>
        <dbReference type="Pfam" id="PF01636"/>
    </source>
</evidence>
<evidence type="ECO:0000256" key="3">
    <source>
        <dbReference type="ARBA" id="ARBA00016197"/>
    </source>
</evidence>
<dbReference type="PANTHER" id="PTHR36091:SF1">
    <property type="entry name" value="ALTERED INHERITANCE OF MITOCHONDRIA PROTEIN 9, MITOCHONDRIAL"/>
    <property type="match status" value="1"/>
</dbReference>
<dbReference type="InterPro" id="IPR002575">
    <property type="entry name" value="Aminoglycoside_PTrfase"/>
</dbReference>
<dbReference type="InterPro" id="IPR011009">
    <property type="entry name" value="Kinase-like_dom_sf"/>
</dbReference>
<accession>A0AAQ3M2Z4</accession>
<dbReference type="GO" id="GO:0005739">
    <property type="term" value="C:mitochondrion"/>
    <property type="evidence" value="ECO:0007669"/>
    <property type="project" value="UniProtKB-SubCell"/>
</dbReference>
<dbReference type="InterPro" id="IPR051035">
    <property type="entry name" value="Mito_inheritance_9"/>
</dbReference>
<sequence>MLRHLRRDIDLPEPAFDPYSYSRGRWLDQDERRQKVRTLKFNFDALLDVAVNCSSGAREVVACEKRQGGFNRVFIIEFDNGSKVVAKVPMPFAGPSALTTMSEVATLRYVKGKTSVPVPRVLSWNSNPESGLVGIEYIIMEHVSGVALKDVWGQMTELQHIEVIESLGNLTHPVDEDYCIGPHCGRQFWGYDDDQTTKATVPFGFQGPWQDLSIFFADLNKISRLAVDQRKLPQEEVENHLRLLEMSRKTLEAVGNITAVQESCSALLFHPDLHARNIFVNPKDPTQILGIIDWQSTAIEPAFVHAVETPDFAEEPLLDKTLDADVSRDSSEAQGHAQRCKRTWAVMAFLCPKLGKAKTLSPVLCRYLTSICSGCSDDATSLRSLLADVSGEWEELGIPGVCPYQPSQEDEKLLSIELDQLESTQRLRAYLSRLLHCETDGWIEAGRWDEVIPIYREQFAEFVSACIASREEDETEEDARRKADALWPFDLR</sequence>
<dbReference type="AlphaFoldDB" id="A0AAQ3M2Z4"/>
<dbReference type="EMBL" id="CP138583">
    <property type="protein sequence ID" value="WPH00052.1"/>
    <property type="molecule type" value="Genomic_DNA"/>
</dbReference>
<protein>
    <recommendedName>
        <fullName evidence="3">Altered inheritance of mitochondria protein 9, mitochondrial</fullName>
    </recommendedName>
    <alternativeName>
        <fullName evidence="6">Found in mitochondrial proteome protein 29</fullName>
    </alternativeName>
</protein>
<evidence type="ECO:0000256" key="4">
    <source>
        <dbReference type="ARBA" id="ARBA00022946"/>
    </source>
</evidence>
<dbReference type="SUPFAM" id="SSF56112">
    <property type="entry name" value="Protein kinase-like (PK-like)"/>
    <property type="match status" value="1"/>
</dbReference>
<name>A0AAQ3M2Z4_9PEZI</name>
<evidence type="ECO:0000256" key="5">
    <source>
        <dbReference type="ARBA" id="ARBA00023128"/>
    </source>
</evidence>
<organism evidence="8 9">
    <name type="scientific">Acrodontium crateriforme</name>
    <dbReference type="NCBI Taxonomy" id="150365"/>
    <lineage>
        <taxon>Eukaryota</taxon>
        <taxon>Fungi</taxon>
        <taxon>Dikarya</taxon>
        <taxon>Ascomycota</taxon>
        <taxon>Pezizomycotina</taxon>
        <taxon>Dothideomycetes</taxon>
        <taxon>Dothideomycetidae</taxon>
        <taxon>Mycosphaerellales</taxon>
        <taxon>Teratosphaeriaceae</taxon>
        <taxon>Acrodontium</taxon>
    </lineage>
</organism>
<gene>
    <name evidence="8" type="ORF">R9X50_00287500</name>
</gene>
<evidence type="ECO:0000256" key="2">
    <source>
        <dbReference type="ARBA" id="ARBA00005543"/>
    </source>
</evidence>
<dbReference type="Proteomes" id="UP001303373">
    <property type="component" value="Chromosome 4"/>
</dbReference>
<dbReference type="Gene3D" id="3.90.1200.10">
    <property type="match status" value="1"/>
</dbReference>
<proteinExistence type="inferred from homology"/>
<feature type="domain" description="Aminoglycoside phosphotransferase" evidence="7">
    <location>
        <begin position="71"/>
        <end position="301"/>
    </location>
</feature>
<evidence type="ECO:0000313" key="8">
    <source>
        <dbReference type="EMBL" id="WPH00052.1"/>
    </source>
</evidence>
<evidence type="ECO:0000313" key="9">
    <source>
        <dbReference type="Proteomes" id="UP001303373"/>
    </source>
</evidence>
<dbReference type="PANTHER" id="PTHR36091">
    <property type="entry name" value="ALTERED INHERITANCE OF MITOCHONDRIA PROTEIN 9, MITOCHONDRIAL"/>
    <property type="match status" value="1"/>
</dbReference>
<dbReference type="Pfam" id="PF01636">
    <property type="entry name" value="APH"/>
    <property type="match status" value="1"/>
</dbReference>
<comment type="subcellular location">
    <subcellularLocation>
        <location evidence="1">Mitochondrion</location>
    </subcellularLocation>
</comment>
<keyword evidence="5" id="KW-0496">Mitochondrion</keyword>
<keyword evidence="9" id="KW-1185">Reference proteome</keyword>